<dbReference type="AlphaFoldDB" id="A0A445KEM5"/>
<evidence type="ECO:0000313" key="3">
    <source>
        <dbReference type="Proteomes" id="UP000289340"/>
    </source>
</evidence>
<feature type="chain" id="PRO_5019213235" description="DUF223 domain-containing protein" evidence="1">
    <location>
        <begin position="28"/>
        <end position="329"/>
    </location>
</feature>
<dbReference type="Gene3D" id="2.40.50.140">
    <property type="entry name" value="Nucleic acid-binding proteins"/>
    <property type="match status" value="2"/>
</dbReference>
<sequence length="329" mass="38133">MIIHLCRSSGPLGVSWPLLCCLQSVMTVYVVCNTDCDLLLFSIVCFRYSMFRKENLIFELHTKKRTWKIVGAKIGVTLWKKLFVEFEEKLHCGSAYLIQNIKVVDNHSEYKVSTISFLVYLVKTTSMKEAEHSEIPPNVHVITQFVDIIVEVALHDTLVDVVGVVVDVIERKIVNPTYRVTVKLRENIDDEMIMIVWEEYALQLDDAIEKNHFVRKSLVVMLTLANIKDPKGSSTMHDAQKGLQCVAEPWYQYLRDNVFSAGDEICFYFRPNKKVWEQVKMAIDHLFYLDLLKFHGKLRNNIQYLAPLLSQATLHIVKNPVFHECIKHI</sequence>
<dbReference type="Proteomes" id="UP000289340">
    <property type="component" value="Chromosome 6"/>
</dbReference>
<dbReference type="EMBL" id="QZWG01000006">
    <property type="protein sequence ID" value="RZC09302.1"/>
    <property type="molecule type" value="Genomic_DNA"/>
</dbReference>
<protein>
    <recommendedName>
        <fullName evidence="4">DUF223 domain-containing protein</fullName>
    </recommendedName>
</protein>
<accession>A0A445KEM5</accession>
<gene>
    <name evidence="2" type="ORF">D0Y65_015870</name>
</gene>
<comment type="caution">
    <text evidence="2">The sequence shown here is derived from an EMBL/GenBank/DDBJ whole genome shotgun (WGS) entry which is preliminary data.</text>
</comment>
<evidence type="ECO:0000256" key="1">
    <source>
        <dbReference type="SAM" id="SignalP"/>
    </source>
</evidence>
<feature type="signal peptide" evidence="1">
    <location>
        <begin position="1"/>
        <end position="27"/>
    </location>
</feature>
<dbReference type="InterPro" id="IPR012340">
    <property type="entry name" value="NA-bd_OB-fold"/>
</dbReference>
<evidence type="ECO:0000313" key="2">
    <source>
        <dbReference type="EMBL" id="RZC09302.1"/>
    </source>
</evidence>
<organism evidence="2 3">
    <name type="scientific">Glycine soja</name>
    <name type="common">Wild soybean</name>
    <dbReference type="NCBI Taxonomy" id="3848"/>
    <lineage>
        <taxon>Eukaryota</taxon>
        <taxon>Viridiplantae</taxon>
        <taxon>Streptophyta</taxon>
        <taxon>Embryophyta</taxon>
        <taxon>Tracheophyta</taxon>
        <taxon>Spermatophyta</taxon>
        <taxon>Magnoliopsida</taxon>
        <taxon>eudicotyledons</taxon>
        <taxon>Gunneridae</taxon>
        <taxon>Pentapetalae</taxon>
        <taxon>rosids</taxon>
        <taxon>fabids</taxon>
        <taxon>Fabales</taxon>
        <taxon>Fabaceae</taxon>
        <taxon>Papilionoideae</taxon>
        <taxon>50 kb inversion clade</taxon>
        <taxon>NPAAA clade</taxon>
        <taxon>indigoferoid/millettioid clade</taxon>
        <taxon>Phaseoleae</taxon>
        <taxon>Glycine</taxon>
        <taxon>Glycine subgen. Soja</taxon>
    </lineage>
</organism>
<proteinExistence type="predicted"/>
<reference evidence="2 3" key="1">
    <citation type="submission" date="2018-09" db="EMBL/GenBank/DDBJ databases">
        <title>A high-quality reference genome of wild soybean provides a powerful tool to mine soybean genomes.</title>
        <authorList>
            <person name="Xie M."/>
            <person name="Chung C.Y.L."/>
            <person name="Li M.-W."/>
            <person name="Wong F.-L."/>
            <person name="Chan T.-F."/>
            <person name="Lam H.-M."/>
        </authorList>
    </citation>
    <scope>NUCLEOTIDE SEQUENCE [LARGE SCALE GENOMIC DNA]</scope>
    <source>
        <strain evidence="3">cv. W05</strain>
        <tissue evidence="2">Hypocotyl of etiolated seedlings</tissue>
    </source>
</reference>
<evidence type="ECO:0008006" key="4">
    <source>
        <dbReference type="Google" id="ProtNLM"/>
    </source>
</evidence>
<keyword evidence="3" id="KW-1185">Reference proteome</keyword>
<name>A0A445KEM5_GLYSO</name>
<keyword evidence="1" id="KW-0732">Signal</keyword>